<dbReference type="InterPro" id="IPR001242">
    <property type="entry name" value="Condensation_dom"/>
</dbReference>
<dbReference type="Gene3D" id="3.30.559.10">
    <property type="entry name" value="Chloramphenicol acetyltransferase-like domain"/>
    <property type="match status" value="2"/>
</dbReference>
<keyword evidence="3" id="KW-0436">Ligase</keyword>
<dbReference type="InterPro" id="IPR042099">
    <property type="entry name" value="ANL_N_sf"/>
</dbReference>
<dbReference type="InterPro" id="IPR009081">
    <property type="entry name" value="PP-bd_ACP"/>
</dbReference>
<dbReference type="Gene3D" id="2.30.38.10">
    <property type="entry name" value="Luciferase, Domain 3"/>
    <property type="match status" value="1"/>
</dbReference>
<dbReference type="NCBIfam" id="TIGR01733">
    <property type="entry name" value="AA-adenyl-dom"/>
    <property type="match status" value="1"/>
</dbReference>
<comment type="similarity">
    <text evidence="4">Belongs to the NRP synthetase family.</text>
</comment>
<dbReference type="Pfam" id="PF00550">
    <property type="entry name" value="PP-binding"/>
    <property type="match status" value="2"/>
</dbReference>
<dbReference type="CDD" id="cd05918">
    <property type="entry name" value="A_NRPS_SidN3_like"/>
    <property type="match status" value="1"/>
</dbReference>
<dbReference type="Proteomes" id="UP000777438">
    <property type="component" value="Unassembled WGS sequence"/>
</dbReference>
<evidence type="ECO:0000256" key="3">
    <source>
        <dbReference type="ARBA" id="ARBA00022598"/>
    </source>
</evidence>
<dbReference type="InterPro" id="IPR045851">
    <property type="entry name" value="AMP-bd_C_sf"/>
</dbReference>
<dbReference type="FunFam" id="1.10.1200.10:FF:000005">
    <property type="entry name" value="Nonribosomal peptide synthetase 1"/>
    <property type="match status" value="2"/>
</dbReference>
<dbReference type="FunFam" id="3.30.300.30:FF:000015">
    <property type="entry name" value="Nonribosomal peptide synthase SidD"/>
    <property type="match status" value="1"/>
</dbReference>
<dbReference type="PANTHER" id="PTHR45527">
    <property type="entry name" value="NONRIBOSOMAL PEPTIDE SYNTHETASE"/>
    <property type="match status" value="1"/>
</dbReference>
<dbReference type="InterPro" id="IPR023213">
    <property type="entry name" value="CAT-like_dom_sf"/>
</dbReference>
<dbReference type="Gene3D" id="3.30.300.30">
    <property type="match status" value="1"/>
</dbReference>
<keyword evidence="1" id="KW-0596">Phosphopantetheine</keyword>
<dbReference type="Pfam" id="PF00668">
    <property type="entry name" value="Condensation"/>
    <property type="match status" value="2"/>
</dbReference>
<evidence type="ECO:0000256" key="2">
    <source>
        <dbReference type="ARBA" id="ARBA00022553"/>
    </source>
</evidence>
<evidence type="ECO:0000256" key="4">
    <source>
        <dbReference type="ARBA" id="ARBA00029454"/>
    </source>
</evidence>
<dbReference type="GO" id="GO:0005737">
    <property type="term" value="C:cytoplasm"/>
    <property type="evidence" value="ECO:0007669"/>
    <property type="project" value="TreeGrafter"/>
</dbReference>
<dbReference type="GO" id="GO:0043041">
    <property type="term" value="P:amino acid activation for nonribosomal peptide biosynthetic process"/>
    <property type="evidence" value="ECO:0007669"/>
    <property type="project" value="TreeGrafter"/>
</dbReference>
<dbReference type="CDD" id="cd19545">
    <property type="entry name" value="FUM14_C_NRPS-like"/>
    <property type="match status" value="1"/>
</dbReference>
<dbReference type="SUPFAM" id="SSF56801">
    <property type="entry name" value="Acetyl-CoA synthetase-like"/>
    <property type="match status" value="2"/>
</dbReference>
<dbReference type="GO" id="GO:0031177">
    <property type="term" value="F:phosphopantetheine binding"/>
    <property type="evidence" value="ECO:0007669"/>
    <property type="project" value="TreeGrafter"/>
</dbReference>
<gene>
    <name evidence="6" type="ORF">B0T10DRAFT_475166</name>
</gene>
<proteinExistence type="inferred from homology"/>
<dbReference type="PANTHER" id="PTHR45527:SF3">
    <property type="entry name" value="SIDEROPHORE SYNTHETASE (EUROFUNG)"/>
    <property type="match status" value="1"/>
</dbReference>
<dbReference type="GO" id="GO:0044550">
    <property type="term" value="P:secondary metabolite biosynthetic process"/>
    <property type="evidence" value="ECO:0007669"/>
    <property type="project" value="TreeGrafter"/>
</dbReference>
<dbReference type="FunFam" id="3.40.50.12780:FF:000014">
    <property type="entry name" value="Nonribosomal peptide synthetase 1"/>
    <property type="match status" value="1"/>
</dbReference>
<dbReference type="FunFam" id="3.30.559.30:FF:000003">
    <property type="entry name" value="Nonribosomal peptide synthase SidD"/>
    <property type="match status" value="1"/>
</dbReference>
<sequence>MTPGAIIDDDYSSGQLAPKKLAQATRYQVPILTNLPEDASELEVLLLAWTLLLYRNSLGNHVQYSWRYSEIGSSTNTTLEVNTSKLQWNAADPVSTALEAIRGFLRNNIDPETTISVDRHAFLFNDEFAPPGSFTPFKEGPIMDWGNIQIQAFVSEGSLWLRPHWREPLGAEWMANHFAKSFVEILNTTLSDVTTPIGSVLELGEVDSSVLWGWNKDVPEAVEVCIHDLIDKQFKSQPEAPAICSWDGDLTYGDVDRYSTLLAHHLISLGLQVGDVVPLCFEKSRWTIVAVMAVTKAGGAFVLTDPSQPLQRRQTMASQVRATILLTSHKQAEDGALTAPDAKIVAVDEAALNSLADASTPETELPIIPPESLLYCIFTSGSTGMPKGVMINHTTYTTSAIARSTLIGYTKEARALDFTSYAFDVSIDSMLCTLLQGGCLCIPADEDRVNDLSGVIRRLGVNMANMTPSVARILDPDIIPSLNSLGLGGETCSAGDISIWGQMTRVVVGYGPSECTIGCTVNPSAAGKPYVSIGAATAGTIWLVDPDDHNKLVPVGAVGELLVEGPVVGQGYLRDPEKTAAAFIEDPEWLLAGGPGIPGRRGRLYKTGDLVRYDPDGEVGFLFVGRKDTQIKLRGQRVELGEIEYHIMNLLPHATDVVAEIIAPKSNGKESMLVAFIADREAVLSGNADHIEAEHIELPRRLREAVGLLDENLAKVLPVYMVPSAYIGMSKIPMLVSGKTDRKTLRALGANMSLQTSPEEEGEVAFTKPTTETETFLRDAWCRLLGLPEDQVSTSHNFFILGGESVLAMKLVPMVREHGYALSVPDVFNHPVLSDMAKVIQREDASSQLDMNIPAFSLLSQDLDRDALLAEAAEQCAVDKATIEDIYPCAPMQEIHVAFHNRSKEGYVAQRIAEIHFPEVVDKVKAAWDTVVRESPLLRTRIVEFKQHGFMQVVINQPAEWKTHTSLDGFLEEDKKEHMTPSTPLTRFTIVNDEASGKTFFVWTAHHAIYDGWSTDLILDHAKNAWAGLAVSRTAEFKHFVRFVEDPARESSKDYWRAQLEGATGPQFPSLPSRSYMPEPDSLEERFIAVDKAARTDITIATIIRAAWALVASQYVMSDDVVFGETFTGRTIPVPGAEQIEGPLLATVPVRVRLDRTASVQEFLQSIQEQSVIRNAHEHLGIQNIRRLSDDAQIACEVTMGLVVQPKEPAPVEPSADLLPAFRSGNAAIEALHFNSYPIMLACSLEEDGFTVYASFDSDLLSRPQVQRVLAQFERAISQLRGDQTQSMSDITCLSEGELERIWEENKAGPISLPSISSTLSSGDKYPTIRYVPWITHPANAELLMPIGTVGELLVEGADEIADVDTPEWLIRGAPGVPGRHGRLYRTGDLVKYNDDLSLVFVGRKEAMTSIDGRVVDLAATDIELERLLPANTAVASQLIIPPGSTSQTPLVVAFIQERPGSEAQMVNLGVEKEDKSIPLSATISTELATTIIGLKKALVETLPPYAIPSVCIPVAQTTDSGEPVDVKSLNGMAEHVTLALVQELRKSFATLQSTIANQVPLTSKEKVLISMWSKFLDIEEAKLSLDDNFFRLGGDSIVAMRMVSALRRAGYRLAVADMFQNMQLRGMANAIDDSQVEVEQPKKVYSPFSLLNVGDVDAFLAESVRPQLADSTWSIQDVLPVTGPQQQDVKTTVSAHRSAVQSNMLYFDDSIDTSRLVESFQHLVSQHPILRTVFVEHNEEILQVVLENMDVSVSESTTESPVDTYCKELAEADINNDSAFVLGAPFLHLFIVHGNNEKGLMIRISHAQYDGVSLPEVLRQLEVRYRGEDIPASAPFASYIQYSKESKAENVNFWRNALEGSSPTEIIAPAEAGSTTAWMTKPVDVSNSSPDTTLAVLLNAAWAKVQAQHLNISDVTFGGIVSGRDVGLADVDGIMGPCYQYMPVRVKFEADWTATQLLEHVRNQYLEGSQRATLGFREVQQECTNWSADTSFFPSFVNHLNKEFFDSLPFADTRCRVDYTIPHAEPATPPRVVSFLENGKSFVGIEADEERREFWEARLEELASAVEGFVNNPQAAVL</sequence>
<dbReference type="SUPFAM" id="SSF47336">
    <property type="entry name" value="ACP-like"/>
    <property type="match status" value="2"/>
</dbReference>
<dbReference type="Gene3D" id="3.40.50.12780">
    <property type="entry name" value="N-terminal domain of ligase-like"/>
    <property type="match status" value="1"/>
</dbReference>
<feature type="domain" description="Carrier" evidence="5">
    <location>
        <begin position="1560"/>
        <end position="1636"/>
    </location>
</feature>
<dbReference type="Pfam" id="PF24895">
    <property type="entry name" value="SIDD_N"/>
    <property type="match status" value="1"/>
</dbReference>
<feature type="domain" description="Carrier" evidence="5">
    <location>
        <begin position="768"/>
        <end position="844"/>
    </location>
</feature>
<organism evidence="6 7">
    <name type="scientific">Thelonectria olida</name>
    <dbReference type="NCBI Taxonomy" id="1576542"/>
    <lineage>
        <taxon>Eukaryota</taxon>
        <taxon>Fungi</taxon>
        <taxon>Dikarya</taxon>
        <taxon>Ascomycota</taxon>
        <taxon>Pezizomycotina</taxon>
        <taxon>Sordariomycetes</taxon>
        <taxon>Hypocreomycetidae</taxon>
        <taxon>Hypocreales</taxon>
        <taxon>Nectriaceae</taxon>
        <taxon>Thelonectria</taxon>
    </lineage>
</organism>
<evidence type="ECO:0000313" key="7">
    <source>
        <dbReference type="Proteomes" id="UP000777438"/>
    </source>
</evidence>
<dbReference type="OrthoDB" id="416786at2759"/>
<comment type="caution">
    <text evidence="6">The sequence shown here is derived from an EMBL/GenBank/DDBJ whole genome shotgun (WGS) entry which is preliminary data.</text>
</comment>
<dbReference type="Gene3D" id="1.10.1200.10">
    <property type="entry name" value="ACP-like"/>
    <property type="match status" value="2"/>
</dbReference>
<dbReference type="InterPro" id="IPR006162">
    <property type="entry name" value="Ppantetheine_attach_site"/>
</dbReference>
<dbReference type="Gene3D" id="3.30.559.30">
    <property type="entry name" value="Nonribosomal peptide synthetase, condensation domain"/>
    <property type="match status" value="2"/>
</dbReference>
<dbReference type="InterPro" id="IPR056896">
    <property type="entry name" value="SIDD_N"/>
</dbReference>
<dbReference type="InterPro" id="IPR036736">
    <property type="entry name" value="ACP-like_sf"/>
</dbReference>
<reference evidence="6 7" key="1">
    <citation type="journal article" date="2021" name="Nat. Commun.">
        <title>Genetic determinants of endophytism in the Arabidopsis root mycobiome.</title>
        <authorList>
            <person name="Mesny F."/>
            <person name="Miyauchi S."/>
            <person name="Thiergart T."/>
            <person name="Pickel B."/>
            <person name="Atanasova L."/>
            <person name="Karlsson M."/>
            <person name="Huettel B."/>
            <person name="Barry K.W."/>
            <person name="Haridas S."/>
            <person name="Chen C."/>
            <person name="Bauer D."/>
            <person name="Andreopoulos W."/>
            <person name="Pangilinan J."/>
            <person name="LaButti K."/>
            <person name="Riley R."/>
            <person name="Lipzen A."/>
            <person name="Clum A."/>
            <person name="Drula E."/>
            <person name="Henrissat B."/>
            <person name="Kohler A."/>
            <person name="Grigoriev I.V."/>
            <person name="Martin F.M."/>
            <person name="Hacquard S."/>
        </authorList>
    </citation>
    <scope>NUCLEOTIDE SEQUENCE [LARGE SCALE GENOMIC DNA]</scope>
    <source>
        <strain evidence="6 7">MPI-CAGE-CH-0241</strain>
    </source>
</reference>
<dbReference type="EMBL" id="JAGPYM010000003">
    <property type="protein sequence ID" value="KAH6896817.1"/>
    <property type="molecule type" value="Genomic_DNA"/>
</dbReference>
<dbReference type="InterPro" id="IPR010071">
    <property type="entry name" value="AA_adenyl_dom"/>
</dbReference>
<dbReference type="GO" id="GO:0016874">
    <property type="term" value="F:ligase activity"/>
    <property type="evidence" value="ECO:0007669"/>
    <property type="project" value="UniProtKB-KW"/>
</dbReference>
<dbReference type="PROSITE" id="PS00012">
    <property type="entry name" value="PHOSPHOPANTETHEINE"/>
    <property type="match status" value="1"/>
</dbReference>
<keyword evidence="2" id="KW-0597">Phosphoprotein</keyword>
<evidence type="ECO:0000313" key="6">
    <source>
        <dbReference type="EMBL" id="KAH6896817.1"/>
    </source>
</evidence>
<dbReference type="InterPro" id="IPR000873">
    <property type="entry name" value="AMP-dep_synth/lig_dom"/>
</dbReference>
<keyword evidence="7" id="KW-1185">Reference proteome</keyword>
<name>A0A9P8WBX9_9HYPO</name>
<protein>
    <recommendedName>
        <fullName evidence="5">Carrier domain-containing protein</fullName>
    </recommendedName>
</protein>
<dbReference type="PROSITE" id="PS50075">
    <property type="entry name" value="CARRIER"/>
    <property type="match status" value="2"/>
</dbReference>
<evidence type="ECO:0000256" key="1">
    <source>
        <dbReference type="ARBA" id="ARBA00022450"/>
    </source>
</evidence>
<evidence type="ECO:0000259" key="5">
    <source>
        <dbReference type="PROSITE" id="PS50075"/>
    </source>
</evidence>
<dbReference type="CDD" id="cd19542">
    <property type="entry name" value="CT_NRPS-like"/>
    <property type="match status" value="1"/>
</dbReference>
<accession>A0A9P8WBX9</accession>
<dbReference type="Pfam" id="PF00501">
    <property type="entry name" value="AMP-binding"/>
    <property type="match status" value="1"/>
</dbReference>
<dbReference type="SUPFAM" id="SSF52777">
    <property type="entry name" value="CoA-dependent acyltransferases"/>
    <property type="match status" value="4"/>
</dbReference>